<dbReference type="Proteomes" id="UP001143981">
    <property type="component" value="Unassembled WGS sequence"/>
</dbReference>
<evidence type="ECO:0000256" key="2">
    <source>
        <dbReference type="ARBA" id="ARBA00006720"/>
    </source>
</evidence>
<evidence type="ECO:0000256" key="9">
    <source>
        <dbReference type="ARBA" id="ARBA00023128"/>
    </source>
</evidence>
<name>A0A9W7Y8P5_9FUNG</name>
<evidence type="ECO:0000313" key="15">
    <source>
        <dbReference type="Proteomes" id="UP001143981"/>
    </source>
</evidence>
<keyword evidence="5 12" id="KW-0472">Membrane</keyword>
<evidence type="ECO:0000259" key="13">
    <source>
        <dbReference type="Pfam" id="PF02953"/>
    </source>
</evidence>
<comment type="subunit">
    <text evidence="12">Heterohexamer.</text>
</comment>
<accession>A0A9W7Y8P5</accession>
<keyword evidence="6" id="KW-0862">Zinc</keyword>
<reference evidence="14" key="1">
    <citation type="submission" date="2022-07" db="EMBL/GenBank/DDBJ databases">
        <title>Phylogenomic reconstructions and comparative analyses of Kickxellomycotina fungi.</title>
        <authorList>
            <person name="Reynolds N.K."/>
            <person name="Stajich J.E."/>
            <person name="Barry K."/>
            <person name="Grigoriev I.V."/>
            <person name="Crous P."/>
            <person name="Smith M.E."/>
        </authorList>
    </citation>
    <scope>NUCLEOTIDE SEQUENCE</scope>
    <source>
        <strain evidence="14">BCRC 34381</strain>
    </source>
</reference>
<dbReference type="GO" id="GO:0042719">
    <property type="term" value="C:mitochondrial intermembrane space chaperone complex"/>
    <property type="evidence" value="ECO:0007669"/>
    <property type="project" value="UniProtKB-ARBA"/>
</dbReference>
<proteinExistence type="inferred from homology"/>
<evidence type="ECO:0000256" key="12">
    <source>
        <dbReference type="RuleBase" id="RU367043"/>
    </source>
</evidence>
<keyword evidence="5 12" id="KW-0999">Mitochondrion inner membrane</keyword>
<keyword evidence="11 12" id="KW-0143">Chaperone</keyword>
<evidence type="ECO:0000256" key="5">
    <source>
        <dbReference type="ARBA" id="ARBA00022792"/>
    </source>
</evidence>
<keyword evidence="4" id="KW-0479">Metal-binding</keyword>
<dbReference type="Pfam" id="PF02953">
    <property type="entry name" value="zf-Tim10_DDP"/>
    <property type="match status" value="1"/>
</dbReference>
<organism evidence="14 15">
    <name type="scientific">Coemansia biformis</name>
    <dbReference type="NCBI Taxonomy" id="1286918"/>
    <lineage>
        <taxon>Eukaryota</taxon>
        <taxon>Fungi</taxon>
        <taxon>Fungi incertae sedis</taxon>
        <taxon>Zoopagomycota</taxon>
        <taxon>Kickxellomycotina</taxon>
        <taxon>Kickxellomycetes</taxon>
        <taxon>Kickxellales</taxon>
        <taxon>Kickxellaceae</taxon>
        <taxon>Coemansia</taxon>
    </lineage>
</organism>
<evidence type="ECO:0000256" key="1">
    <source>
        <dbReference type="ARBA" id="ARBA00004137"/>
    </source>
</evidence>
<dbReference type="GO" id="GO:0046872">
    <property type="term" value="F:metal ion binding"/>
    <property type="evidence" value="ECO:0007669"/>
    <property type="project" value="UniProtKB-KW"/>
</dbReference>
<keyword evidence="7 12" id="KW-0653">Protein transport</keyword>
<feature type="domain" description="Tim10-like" evidence="13">
    <location>
        <begin position="17"/>
        <end position="76"/>
    </location>
</feature>
<gene>
    <name evidence="14" type="primary">TIM13</name>
    <name evidence="14" type="ORF">LPJ61_004744</name>
</gene>
<dbReference type="OrthoDB" id="7813104at2759"/>
<comment type="function">
    <text evidence="12">Mitochondrial intermembrane chaperone that participates in the import and insertion of some multi-pass transmembrane proteins into the mitochondrial inner membrane. Also required for the transfer of beta-barrel precursors from the TOM complex to the sorting and assembly machinery (SAM complex) of the outer membrane. Acts as a chaperone-like protein that protects the hydrophobic precursors from aggregation and guide them through the mitochondrial intermembrane space.</text>
</comment>
<comment type="caution">
    <text evidence="14">The sequence shown here is derived from an EMBL/GenBank/DDBJ whole genome shotgun (WGS) entry which is preliminary data.</text>
</comment>
<comment type="subcellular location">
    <subcellularLocation>
        <location evidence="1 12">Mitochondrion inner membrane</location>
        <topology evidence="1 12">Peripheral membrane protein</topology>
        <orientation evidence="1 12">Intermembrane side</orientation>
    </subcellularLocation>
</comment>
<evidence type="ECO:0000313" key="14">
    <source>
        <dbReference type="EMBL" id="KAJ1727127.1"/>
    </source>
</evidence>
<evidence type="ECO:0000256" key="3">
    <source>
        <dbReference type="ARBA" id="ARBA00022448"/>
    </source>
</evidence>
<dbReference type="EMBL" id="JANBOI010001212">
    <property type="protein sequence ID" value="KAJ1727127.1"/>
    <property type="molecule type" value="Genomic_DNA"/>
</dbReference>
<keyword evidence="10 12" id="KW-1015">Disulfide bond</keyword>
<keyword evidence="3 12" id="KW-0813">Transport</keyword>
<evidence type="ECO:0000256" key="7">
    <source>
        <dbReference type="ARBA" id="ARBA00022927"/>
    </source>
</evidence>
<evidence type="ECO:0000256" key="6">
    <source>
        <dbReference type="ARBA" id="ARBA00022833"/>
    </source>
</evidence>
<dbReference type="InterPro" id="IPR004217">
    <property type="entry name" value="Tim10-like"/>
</dbReference>
<dbReference type="InterPro" id="IPR035427">
    <property type="entry name" value="Tim10-like_dom_sf"/>
</dbReference>
<comment type="similarity">
    <text evidence="2 12">Belongs to the small Tim family.</text>
</comment>
<comment type="domain">
    <text evidence="12">The twin CX3C motif contains 4 conserved Cys residues that form 2 disulfide bonds in the mitochondrial intermembrane space.</text>
</comment>
<keyword evidence="8 12" id="KW-0811">Translocation</keyword>
<protein>
    <recommendedName>
        <fullName evidence="12">Mitochondrial import inner membrane translocase subunit</fullName>
    </recommendedName>
</protein>
<dbReference type="GO" id="GO:0005743">
    <property type="term" value="C:mitochondrial inner membrane"/>
    <property type="evidence" value="ECO:0007669"/>
    <property type="project" value="UniProtKB-SubCell"/>
</dbReference>
<dbReference type="SUPFAM" id="SSF144122">
    <property type="entry name" value="Tim10-like"/>
    <property type="match status" value="1"/>
</dbReference>
<dbReference type="FunFam" id="1.10.287.810:FF:000001">
    <property type="entry name" value="mitochondrial import inner membrane translocase subunit TIM13"/>
    <property type="match status" value="1"/>
</dbReference>
<dbReference type="GO" id="GO:0045039">
    <property type="term" value="P:protein insertion into mitochondrial inner membrane"/>
    <property type="evidence" value="ECO:0007669"/>
    <property type="project" value="UniProtKB-ARBA"/>
</dbReference>
<dbReference type="AlphaFoldDB" id="A0A9W7Y8P5"/>
<evidence type="ECO:0000256" key="8">
    <source>
        <dbReference type="ARBA" id="ARBA00023010"/>
    </source>
</evidence>
<keyword evidence="15" id="KW-1185">Reference proteome</keyword>
<sequence length="83" mass="9263">MDFKLNEAQSKDEVMRQVRNEIAVASAQELISSINKHCFKMCISAPGPSLSESDKAGLSRCIDKYLSAWDTVSRSYVAHVQNQ</sequence>
<evidence type="ECO:0000256" key="10">
    <source>
        <dbReference type="ARBA" id="ARBA00023157"/>
    </source>
</evidence>
<evidence type="ECO:0000256" key="11">
    <source>
        <dbReference type="ARBA" id="ARBA00023186"/>
    </source>
</evidence>
<keyword evidence="9 12" id="KW-0496">Mitochondrion</keyword>
<dbReference type="Gene3D" id="1.10.287.810">
    <property type="entry name" value="Mitochondrial import inner membrane translocase subunit tim13 like domains"/>
    <property type="match status" value="1"/>
</dbReference>
<evidence type="ECO:0000256" key="4">
    <source>
        <dbReference type="ARBA" id="ARBA00022723"/>
    </source>
</evidence>
<dbReference type="GO" id="GO:0015031">
    <property type="term" value="P:protein transport"/>
    <property type="evidence" value="ECO:0007669"/>
    <property type="project" value="UniProtKB-KW"/>
</dbReference>